<evidence type="ECO:0000313" key="2">
    <source>
        <dbReference type="WBParaSite" id="SPAL_0000207600.1"/>
    </source>
</evidence>
<accession>A0A0N5B7Q2</accession>
<keyword evidence="1" id="KW-1185">Reference proteome</keyword>
<dbReference type="Proteomes" id="UP000046392">
    <property type="component" value="Unplaced"/>
</dbReference>
<name>A0A0N5B7Q2_STREA</name>
<dbReference type="AlphaFoldDB" id="A0A0N5B7Q2"/>
<organism evidence="1 2">
    <name type="scientific">Strongyloides papillosus</name>
    <name type="common">Intestinal threadworm</name>
    <dbReference type="NCBI Taxonomy" id="174720"/>
    <lineage>
        <taxon>Eukaryota</taxon>
        <taxon>Metazoa</taxon>
        <taxon>Ecdysozoa</taxon>
        <taxon>Nematoda</taxon>
        <taxon>Chromadorea</taxon>
        <taxon>Rhabditida</taxon>
        <taxon>Tylenchina</taxon>
        <taxon>Panagrolaimomorpha</taxon>
        <taxon>Strongyloidoidea</taxon>
        <taxon>Strongyloididae</taxon>
        <taxon>Strongyloides</taxon>
    </lineage>
</organism>
<evidence type="ECO:0000313" key="1">
    <source>
        <dbReference type="Proteomes" id="UP000046392"/>
    </source>
</evidence>
<proteinExistence type="predicted"/>
<sequence>MSEINMNRKKELKNVTKVAEMIIDNYNHSENLFEKENTMKNMYNIDKNTVKNALEDFDEIVRIIEDNLNTSKVIQTNEEIIVADMNKRSFIQMMSELHNIIISDNKELHNIYDKFCQDLDETRQNILILEKQLNYMK</sequence>
<dbReference type="WBParaSite" id="SPAL_0000207600.1">
    <property type="protein sequence ID" value="SPAL_0000207600.1"/>
    <property type="gene ID" value="SPAL_0000207600"/>
</dbReference>
<reference evidence="2" key="1">
    <citation type="submission" date="2017-02" db="UniProtKB">
        <authorList>
            <consortium name="WormBaseParasite"/>
        </authorList>
    </citation>
    <scope>IDENTIFICATION</scope>
</reference>
<protein>
    <submittedName>
        <fullName evidence="2">DUF2383 domain-containing protein</fullName>
    </submittedName>
</protein>